<dbReference type="InterPro" id="IPR036427">
    <property type="entry name" value="Bromodomain-like_sf"/>
</dbReference>
<dbReference type="GO" id="GO:0016586">
    <property type="term" value="C:RSC-type complex"/>
    <property type="evidence" value="ECO:0007669"/>
    <property type="project" value="InterPro"/>
</dbReference>
<dbReference type="InterPro" id="IPR001487">
    <property type="entry name" value="Bromodomain"/>
</dbReference>
<keyword evidence="7" id="KW-0539">Nucleus</keyword>
<dbReference type="GO" id="GO:0006368">
    <property type="term" value="P:transcription elongation by RNA polymerase II"/>
    <property type="evidence" value="ECO:0007669"/>
    <property type="project" value="TreeGrafter"/>
</dbReference>
<feature type="domain" description="BAH" evidence="11">
    <location>
        <begin position="415"/>
        <end position="540"/>
    </location>
</feature>
<keyword evidence="4" id="KW-0805">Transcription regulation</keyword>
<protein>
    <submittedName>
        <fullName evidence="12">Uncharacterized protein</fullName>
    </submittedName>
</protein>
<dbReference type="OrthoDB" id="1742084at2759"/>
<dbReference type="PROSITE" id="PS50014">
    <property type="entry name" value="BROMODOMAIN_2"/>
    <property type="match status" value="1"/>
</dbReference>
<dbReference type="PROSITE" id="PS51038">
    <property type="entry name" value="BAH"/>
    <property type="match status" value="1"/>
</dbReference>
<dbReference type="GO" id="GO:0006338">
    <property type="term" value="P:chromatin remodeling"/>
    <property type="evidence" value="ECO:0007669"/>
    <property type="project" value="InterPro"/>
</dbReference>
<evidence type="ECO:0000313" key="12">
    <source>
        <dbReference type="EMBL" id="KAG6373257.1"/>
    </source>
</evidence>
<dbReference type="CDD" id="cd04717">
    <property type="entry name" value="BAH_polybromo"/>
    <property type="match status" value="1"/>
</dbReference>
<comment type="subcellular location">
    <subcellularLocation>
        <location evidence="1">Nucleus</location>
    </subcellularLocation>
</comment>
<dbReference type="CDD" id="cd04369">
    <property type="entry name" value="Bromodomain"/>
    <property type="match status" value="1"/>
</dbReference>
<evidence type="ECO:0000256" key="6">
    <source>
        <dbReference type="ARBA" id="ARBA00023163"/>
    </source>
</evidence>
<evidence type="ECO:0000256" key="1">
    <source>
        <dbReference type="ARBA" id="ARBA00004123"/>
    </source>
</evidence>
<evidence type="ECO:0000259" key="10">
    <source>
        <dbReference type="PROSITE" id="PS50014"/>
    </source>
</evidence>
<evidence type="ECO:0000256" key="9">
    <source>
        <dbReference type="SAM" id="MobiDB-lite"/>
    </source>
</evidence>
<organism evidence="12 13">
    <name type="scientific">Boletus reticuloceps</name>
    <dbReference type="NCBI Taxonomy" id="495285"/>
    <lineage>
        <taxon>Eukaryota</taxon>
        <taxon>Fungi</taxon>
        <taxon>Dikarya</taxon>
        <taxon>Basidiomycota</taxon>
        <taxon>Agaricomycotina</taxon>
        <taxon>Agaricomycetes</taxon>
        <taxon>Agaricomycetidae</taxon>
        <taxon>Boletales</taxon>
        <taxon>Boletineae</taxon>
        <taxon>Boletaceae</taxon>
        <taxon>Boletoideae</taxon>
        <taxon>Boletus</taxon>
    </lineage>
</organism>
<keyword evidence="13" id="KW-1185">Reference proteome</keyword>
<feature type="compositionally biased region" description="Pro residues" evidence="9">
    <location>
        <begin position="116"/>
        <end position="127"/>
    </location>
</feature>
<dbReference type="Pfam" id="PF01426">
    <property type="entry name" value="BAH"/>
    <property type="match status" value="1"/>
</dbReference>
<evidence type="ECO:0000256" key="3">
    <source>
        <dbReference type="ARBA" id="ARBA00022853"/>
    </source>
</evidence>
<dbReference type="InterPro" id="IPR043151">
    <property type="entry name" value="BAH_sf"/>
</dbReference>
<evidence type="ECO:0000256" key="7">
    <source>
        <dbReference type="ARBA" id="ARBA00023242"/>
    </source>
</evidence>
<feature type="compositionally biased region" description="Basic and acidic residues" evidence="9">
    <location>
        <begin position="764"/>
        <end position="798"/>
    </location>
</feature>
<dbReference type="AlphaFoldDB" id="A0A8I2YK56"/>
<dbReference type="SUPFAM" id="SSF47370">
    <property type="entry name" value="Bromodomain"/>
    <property type="match status" value="2"/>
</dbReference>
<feature type="compositionally biased region" description="Basic and acidic residues" evidence="9">
    <location>
        <begin position="595"/>
        <end position="605"/>
    </location>
</feature>
<keyword evidence="2" id="KW-0677">Repeat</keyword>
<keyword evidence="5 8" id="KW-0103">Bromodomain</keyword>
<dbReference type="InterPro" id="IPR037382">
    <property type="entry name" value="Rsc/polybromo"/>
</dbReference>
<name>A0A8I2YK56_9AGAM</name>
<dbReference type="Pfam" id="PF00439">
    <property type="entry name" value="Bromodomain"/>
    <property type="match status" value="1"/>
</dbReference>
<evidence type="ECO:0000259" key="11">
    <source>
        <dbReference type="PROSITE" id="PS51038"/>
    </source>
</evidence>
<proteinExistence type="predicted"/>
<reference evidence="12" key="1">
    <citation type="submission" date="2021-03" db="EMBL/GenBank/DDBJ databases">
        <title>Evolutionary innovations through gain and loss of genes in the ectomycorrhizal Boletales.</title>
        <authorList>
            <person name="Wu G."/>
            <person name="Miyauchi S."/>
            <person name="Morin E."/>
            <person name="Yang Z.-L."/>
            <person name="Xu J."/>
            <person name="Martin F.M."/>
        </authorList>
    </citation>
    <scope>NUCLEOTIDE SEQUENCE</scope>
    <source>
        <strain evidence="12">BR01</strain>
    </source>
</reference>
<accession>A0A8I2YK56</accession>
<dbReference type="EMBL" id="JAGFBS010000023">
    <property type="protein sequence ID" value="KAG6373257.1"/>
    <property type="molecule type" value="Genomic_DNA"/>
</dbReference>
<feature type="compositionally biased region" description="Polar residues" evidence="9">
    <location>
        <begin position="162"/>
        <end position="173"/>
    </location>
</feature>
<feature type="compositionally biased region" description="Polar residues" evidence="9">
    <location>
        <begin position="143"/>
        <end position="153"/>
    </location>
</feature>
<dbReference type="Gene3D" id="2.30.30.490">
    <property type="match status" value="1"/>
</dbReference>
<dbReference type="Proteomes" id="UP000683000">
    <property type="component" value="Unassembled WGS sequence"/>
</dbReference>
<dbReference type="GO" id="GO:0003682">
    <property type="term" value="F:chromatin binding"/>
    <property type="evidence" value="ECO:0007669"/>
    <property type="project" value="InterPro"/>
</dbReference>
<dbReference type="PRINTS" id="PR00503">
    <property type="entry name" value="BROMODOMAIN"/>
</dbReference>
<dbReference type="SMART" id="SM00439">
    <property type="entry name" value="BAH"/>
    <property type="match status" value="1"/>
</dbReference>
<feature type="region of interest" description="Disordered" evidence="9">
    <location>
        <begin position="752"/>
        <end position="811"/>
    </location>
</feature>
<evidence type="ECO:0000313" key="13">
    <source>
        <dbReference type="Proteomes" id="UP000683000"/>
    </source>
</evidence>
<gene>
    <name evidence="12" type="ORF">JVT61DRAFT_6884</name>
</gene>
<comment type="caution">
    <text evidence="12">The sequence shown here is derived from an EMBL/GenBank/DDBJ whole genome shotgun (WGS) entry which is preliminary data.</text>
</comment>
<keyword evidence="6" id="KW-0804">Transcription</keyword>
<evidence type="ECO:0000256" key="4">
    <source>
        <dbReference type="ARBA" id="ARBA00023015"/>
    </source>
</evidence>
<feature type="region of interest" description="Disordered" evidence="9">
    <location>
        <begin position="587"/>
        <end position="624"/>
    </location>
</feature>
<dbReference type="SMART" id="SM00297">
    <property type="entry name" value="BROMO"/>
    <property type="match status" value="1"/>
</dbReference>
<dbReference type="PANTHER" id="PTHR16062">
    <property type="entry name" value="SWI/SNF-RELATED"/>
    <property type="match status" value="1"/>
</dbReference>
<evidence type="ECO:0000256" key="2">
    <source>
        <dbReference type="ARBA" id="ARBA00022737"/>
    </source>
</evidence>
<feature type="region of interest" description="Disordered" evidence="9">
    <location>
        <begin position="113"/>
        <end position="224"/>
    </location>
</feature>
<sequence length="831" mass="91423">MPITSAQKAAIEEIIDVLVSTTPLRGKRQLSAMFMALVDRADWPQYYELIPEPRCINGVRASVEKNRYKDPINAYTDLSLVFWNALFYNEPGSQIASDAETLKNVLETEWQKRPVLPTPRHSPPPSSPQKVHGTLPAAPPQLDPSQSAHTSTKYRAAAEAIASTSGVMPTNTQAPPKPAPRRATPSLHPSSPDMMDVDTHGMSPEPDGQPDTTAGPSAGQDRDGDSEAIIRQLEKSLPRWEGFGDLGWMSEATQERRLEIVVAIKSHQDSVGNRLAVALEAVPEEPSSPPLSYQSPLSLKLIEDRVRSASYTSPKEFDFDMARLFEKGRRWYEPCTEDYGRVLVLQRLYQALTSPSPPAGPPYASPTHFASIRAGPGTARPMHATADADGVPGITTFRVSTKDRTFVDEVHYKGWSIRLADWLHLSNPDDPSRPIVGHVFKCWISDEVAKKGQPGLSICWYYRPEQTFHPANTQFMDKEVFKTSLFADHPIEDVLEKIAVQFTARHIRGRPRPPFWHPGWPLYVCHSRYNERERVFVKIKNWASCIPEEVRKKDEFMPIYGFERVVYPSKVKSPFVVGPGGGAPVVKGPGGIGEPLEKPEGDKVEGGTGRKRTRRHPGTAMGETGVTKTATAGVVAAQAPKAYAAATPTAAATATGDTKDRSMLTAAGTLSVPPIVDKLPAETSWVFISRCWGDVLTYHAAVHFDRSPETNEVLWFAAPPMNMVRPPPVKHSMTYLAFLAGKRREVEGGTGMDVDVDVDVGGGHGEDAHGEDDVKGRDGEGQGEAKKPTKQEKEEQSRSKRQRVRVVPTVSEMMQSAMEVVMGELESGGRS</sequence>
<feature type="domain" description="Bromo" evidence="10">
    <location>
        <begin position="26"/>
        <end position="96"/>
    </location>
</feature>
<dbReference type="InterPro" id="IPR001025">
    <property type="entry name" value="BAH_dom"/>
</dbReference>
<evidence type="ECO:0000256" key="8">
    <source>
        <dbReference type="PROSITE-ProRule" id="PRU00035"/>
    </source>
</evidence>
<keyword evidence="3" id="KW-0156">Chromatin regulator</keyword>
<dbReference type="Gene3D" id="1.20.920.10">
    <property type="entry name" value="Bromodomain-like"/>
    <property type="match status" value="2"/>
</dbReference>
<evidence type="ECO:0000256" key="5">
    <source>
        <dbReference type="ARBA" id="ARBA00023117"/>
    </source>
</evidence>
<dbReference type="PANTHER" id="PTHR16062:SF21">
    <property type="entry name" value="CHROMATIN STRUCTURE-REMODELING COMPLEX SUBUNIT RSC1-RELATED"/>
    <property type="match status" value="1"/>
</dbReference>